<evidence type="ECO:0000259" key="9">
    <source>
        <dbReference type="Pfam" id="PF12320"/>
    </source>
</evidence>
<dbReference type="PANTHER" id="PTHR30337">
    <property type="entry name" value="COMPONENT OF ATP-DEPENDENT DSDNA EXONUCLEASE"/>
    <property type="match status" value="1"/>
</dbReference>
<evidence type="ECO:0000256" key="6">
    <source>
        <dbReference type="ARBA" id="ARBA00022839"/>
    </source>
</evidence>
<feature type="domain" description="Calcineurin-like phosphoesterase" evidence="8">
    <location>
        <begin position="1"/>
        <end position="225"/>
    </location>
</feature>
<dbReference type="InterPro" id="IPR029052">
    <property type="entry name" value="Metallo-depent_PP-like"/>
</dbReference>
<feature type="domain" description="Nuclease SbcCD subunit D C-terminal" evidence="9">
    <location>
        <begin position="274"/>
        <end position="364"/>
    </location>
</feature>
<dbReference type="Proteomes" id="UP000283295">
    <property type="component" value="Unassembled WGS sequence"/>
</dbReference>
<dbReference type="GO" id="GO:0008408">
    <property type="term" value="F:3'-5' exonuclease activity"/>
    <property type="evidence" value="ECO:0007669"/>
    <property type="project" value="InterPro"/>
</dbReference>
<evidence type="ECO:0000313" key="11">
    <source>
        <dbReference type="Proteomes" id="UP000283295"/>
    </source>
</evidence>
<accession>A0A3R5ZZY1</accession>
<name>A0A3R5ZZY1_9FIRM</name>
<dbReference type="InterPro" id="IPR004843">
    <property type="entry name" value="Calcineurin-like_PHP"/>
</dbReference>
<dbReference type="Pfam" id="PF12320">
    <property type="entry name" value="SbcD_C"/>
    <property type="match status" value="1"/>
</dbReference>
<dbReference type="InterPro" id="IPR026843">
    <property type="entry name" value="SbcD_C"/>
</dbReference>
<dbReference type="NCBIfam" id="TIGR00619">
    <property type="entry name" value="sbcd"/>
    <property type="match status" value="1"/>
</dbReference>
<dbReference type="InterPro" id="IPR004593">
    <property type="entry name" value="SbcD"/>
</dbReference>
<protein>
    <recommendedName>
        <fullName evidence="3 7">Nuclease SbcCD subunit D</fullName>
    </recommendedName>
</protein>
<evidence type="ECO:0000256" key="7">
    <source>
        <dbReference type="RuleBase" id="RU363069"/>
    </source>
</evidence>
<keyword evidence="6 7" id="KW-0269">Exonuclease</keyword>
<dbReference type="InterPro" id="IPR050535">
    <property type="entry name" value="DNA_Repair-Maintenance_Comp"/>
</dbReference>
<gene>
    <name evidence="7" type="primary">sbcD</name>
    <name evidence="10" type="ORF">DWX94_09585</name>
</gene>
<keyword evidence="7" id="KW-0235">DNA replication</keyword>
<evidence type="ECO:0000256" key="3">
    <source>
        <dbReference type="ARBA" id="ARBA00013365"/>
    </source>
</evidence>
<dbReference type="PANTHER" id="PTHR30337:SF0">
    <property type="entry name" value="NUCLEASE SBCCD SUBUNIT D"/>
    <property type="match status" value="1"/>
</dbReference>
<comment type="subunit">
    <text evidence="2 7">Heterodimer of SbcC and SbcD.</text>
</comment>
<keyword evidence="5 7" id="KW-0378">Hydrolase</keyword>
<dbReference type="EMBL" id="QRVK01000024">
    <property type="protein sequence ID" value="RGS40897.1"/>
    <property type="molecule type" value="Genomic_DNA"/>
</dbReference>
<dbReference type="Gene3D" id="3.60.21.10">
    <property type="match status" value="1"/>
</dbReference>
<comment type="caution">
    <text evidence="10">The sequence shown here is derived from an EMBL/GenBank/DDBJ whole genome shotgun (WGS) entry which is preliminary data.</text>
</comment>
<evidence type="ECO:0000256" key="2">
    <source>
        <dbReference type="ARBA" id="ARBA00011322"/>
    </source>
</evidence>
<dbReference type="GO" id="GO:0006310">
    <property type="term" value="P:DNA recombination"/>
    <property type="evidence" value="ECO:0007669"/>
    <property type="project" value="UniProtKB-KW"/>
</dbReference>
<dbReference type="Pfam" id="PF00149">
    <property type="entry name" value="Metallophos"/>
    <property type="match status" value="1"/>
</dbReference>
<dbReference type="SUPFAM" id="SSF56300">
    <property type="entry name" value="Metallo-dependent phosphatases"/>
    <property type="match status" value="1"/>
</dbReference>
<keyword evidence="4 7" id="KW-0540">Nuclease</keyword>
<dbReference type="InterPro" id="IPR041796">
    <property type="entry name" value="Mre11_N"/>
</dbReference>
<dbReference type="CDD" id="cd00840">
    <property type="entry name" value="MPP_Mre11_N"/>
    <property type="match status" value="1"/>
</dbReference>
<reference evidence="10 11" key="1">
    <citation type="submission" date="2018-08" db="EMBL/GenBank/DDBJ databases">
        <title>A genome reference for cultivated species of the human gut microbiota.</title>
        <authorList>
            <person name="Zou Y."/>
            <person name="Xue W."/>
            <person name="Luo G."/>
        </authorList>
    </citation>
    <scope>NUCLEOTIDE SEQUENCE [LARGE SCALE GENOMIC DNA]</scope>
    <source>
        <strain evidence="10 11">AF22-21</strain>
    </source>
</reference>
<keyword evidence="7" id="KW-0233">DNA recombination</keyword>
<dbReference type="GO" id="GO:0006260">
    <property type="term" value="P:DNA replication"/>
    <property type="evidence" value="ECO:0007669"/>
    <property type="project" value="UniProtKB-KW"/>
</dbReference>
<sequence length="390" mass="43860">MRLIHLSDLHIGKRVNEFSMLEDQEYILKEILGIIDDEQPDGVIIAGDVYDKSVPSEEAVKLLDSFLTSLAKRKLQVYIISGNHDSAAKLAFASSLIDLSGIHISPVYDSAQIAMMGDGLVRPYKLEDGKGQLVNIYMLPFVKPATVRAVFPDEADDIKDYTDACRVAVEHMDIDETATNILVAHQFVTGAVRSESEENVGGLDNVDVSVFDSFDYVALGHIHGPQKVGRETVRYCGTPLKYSLSEANHTKSVTVVDIPENKKIEIRTVPLVPMHELREVKGTFDELMDRRNYEGTAVDDYLYVVLTDEDDVPDALGKLRTVYPNVMKLGYDNTRTRVTQTIDDGAVLEGKKPIDLFEELYEKQNNRQMSDEQKSFVQDIIDVIWKEERL</sequence>
<evidence type="ECO:0000256" key="5">
    <source>
        <dbReference type="ARBA" id="ARBA00022801"/>
    </source>
</evidence>
<evidence type="ECO:0000256" key="1">
    <source>
        <dbReference type="ARBA" id="ARBA00010555"/>
    </source>
</evidence>
<evidence type="ECO:0000256" key="4">
    <source>
        <dbReference type="ARBA" id="ARBA00022722"/>
    </source>
</evidence>
<evidence type="ECO:0000259" key="8">
    <source>
        <dbReference type="Pfam" id="PF00149"/>
    </source>
</evidence>
<keyword evidence="7" id="KW-0255">Endonuclease</keyword>
<evidence type="ECO:0000313" key="10">
    <source>
        <dbReference type="EMBL" id="RGS40897.1"/>
    </source>
</evidence>
<dbReference type="OrthoDB" id="9773856at2"/>
<comment type="similarity">
    <text evidence="1 7">Belongs to the SbcD family.</text>
</comment>
<comment type="function">
    <text evidence="7">SbcCD cleaves DNA hairpin structures. These structures can inhibit DNA replication and are intermediates in certain DNA recombination reactions. The complex acts as a 3'-&gt;5' double strand exonuclease that can open hairpins. It also has a 5' single-strand endonuclease activity.</text>
</comment>
<dbReference type="AlphaFoldDB" id="A0A3R5ZZY1"/>
<dbReference type="GO" id="GO:0004519">
    <property type="term" value="F:endonuclease activity"/>
    <property type="evidence" value="ECO:0007669"/>
    <property type="project" value="UniProtKB-KW"/>
</dbReference>
<proteinExistence type="inferred from homology"/>
<organism evidence="10 11">
    <name type="scientific">Coprococcus eutactus</name>
    <dbReference type="NCBI Taxonomy" id="33043"/>
    <lineage>
        <taxon>Bacteria</taxon>
        <taxon>Bacillati</taxon>
        <taxon>Bacillota</taxon>
        <taxon>Clostridia</taxon>
        <taxon>Lachnospirales</taxon>
        <taxon>Lachnospiraceae</taxon>
        <taxon>Coprococcus</taxon>
    </lineage>
</organism>